<evidence type="ECO:0000256" key="1">
    <source>
        <dbReference type="ARBA" id="ARBA00022490"/>
    </source>
</evidence>
<keyword evidence="2 7" id="KW-0690">Ribosome biogenesis</keyword>
<comment type="catalytic activity">
    <reaction evidence="7">
        <text>ATP + H2O = ADP + phosphate + H(+)</text>
        <dbReference type="Rhea" id="RHEA:13065"/>
        <dbReference type="ChEBI" id="CHEBI:15377"/>
        <dbReference type="ChEBI" id="CHEBI:15378"/>
        <dbReference type="ChEBI" id="CHEBI:30616"/>
        <dbReference type="ChEBI" id="CHEBI:43474"/>
        <dbReference type="ChEBI" id="CHEBI:456216"/>
        <dbReference type="EC" id="3.6.4.13"/>
    </reaction>
</comment>
<evidence type="ECO:0000313" key="13">
    <source>
        <dbReference type="EMBL" id="EML1470009.1"/>
    </source>
</evidence>
<dbReference type="Pfam" id="PF00270">
    <property type="entry name" value="DEAD"/>
    <property type="match status" value="1"/>
</dbReference>
<evidence type="ECO:0000256" key="7">
    <source>
        <dbReference type="HAMAP-Rule" id="MF_00967"/>
    </source>
</evidence>
<dbReference type="SMART" id="SM00490">
    <property type="entry name" value="HELICc"/>
    <property type="match status" value="1"/>
</dbReference>
<dbReference type="GO" id="GO:0016787">
    <property type="term" value="F:hydrolase activity"/>
    <property type="evidence" value="ECO:0007669"/>
    <property type="project" value="UniProtKB-KW"/>
</dbReference>
<dbReference type="GO" id="GO:0000027">
    <property type="term" value="P:ribosomal large subunit assembly"/>
    <property type="evidence" value="ECO:0007669"/>
    <property type="project" value="UniProtKB-UniRule"/>
</dbReference>
<dbReference type="GO" id="GO:0005524">
    <property type="term" value="F:ATP binding"/>
    <property type="evidence" value="ECO:0007669"/>
    <property type="project" value="UniProtKB-UniRule"/>
</dbReference>
<evidence type="ECO:0000259" key="11">
    <source>
        <dbReference type="PROSITE" id="PS51194"/>
    </source>
</evidence>
<dbReference type="InterPro" id="IPR000629">
    <property type="entry name" value="RNA-helicase_DEAD-box_CS"/>
</dbReference>
<dbReference type="InterPro" id="IPR028621">
    <property type="entry name" value="DEAD_helicase_SrmB"/>
</dbReference>
<dbReference type="SMART" id="SM00487">
    <property type="entry name" value="DEXDc"/>
    <property type="match status" value="1"/>
</dbReference>
<dbReference type="CDD" id="cd18787">
    <property type="entry name" value="SF2_C_DEAD"/>
    <property type="match status" value="1"/>
</dbReference>
<comment type="subunit">
    <text evidence="7">Interacts with the 50S ribosomal subunit.</text>
</comment>
<dbReference type="InterPro" id="IPR011545">
    <property type="entry name" value="DEAD/DEAH_box_helicase_dom"/>
</dbReference>
<evidence type="ECO:0000313" key="15">
    <source>
        <dbReference type="EMBL" id="MDQ2311700.1"/>
    </source>
</evidence>
<comment type="caution">
    <text evidence="14">The sequence shown here is derived from an EMBL/GenBank/DDBJ whole genome shotgun (WGS) entry which is preliminary data.</text>
</comment>
<dbReference type="FunFam" id="3.40.50.300:FF:000291">
    <property type="entry name" value="ATP-dependent RNA helicase SrmB"/>
    <property type="match status" value="1"/>
</dbReference>
<dbReference type="Proteomes" id="UP000036196">
    <property type="component" value="Unassembled WGS sequence"/>
</dbReference>
<feature type="region of interest" description="Disordered" evidence="9">
    <location>
        <begin position="382"/>
        <end position="444"/>
    </location>
</feature>
<dbReference type="Gene3D" id="3.40.50.300">
    <property type="entry name" value="P-loop containing nucleotide triphosphate hydrolases"/>
    <property type="match status" value="2"/>
</dbReference>
<name>A0A089PN94_PLUGE</name>
<evidence type="ECO:0000259" key="12">
    <source>
        <dbReference type="PROSITE" id="PS51195"/>
    </source>
</evidence>
<protein>
    <recommendedName>
        <fullName evidence="7">ATP-dependent RNA helicase SrmB</fullName>
        <ecNumber evidence="7">3.6.4.13</ecNumber>
    </recommendedName>
</protein>
<dbReference type="EC" id="3.6.4.13" evidence="7"/>
<reference evidence="15" key="2">
    <citation type="submission" date="2023-08" db="EMBL/GenBank/DDBJ databases">
        <title>WGS of pathogenic bacterial species, Los Angeles County Public Health Laboratories.</title>
        <authorList>
            <person name="Garrigues J.M."/>
            <person name="Green N.M."/>
        </authorList>
    </citation>
    <scope>NUCLEOTIDE SEQUENCE</scope>
    <source>
        <strain evidence="15">LACPHL-BACT-2023-00068</strain>
    </source>
</reference>
<organism evidence="14 16">
    <name type="scientific">Pluralibacter gergoviae</name>
    <name type="common">Enterobacter gergoviae</name>
    <dbReference type="NCBI Taxonomy" id="61647"/>
    <lineage>
        <taxon>Bacteria</taxon>
        <taxon>Pseudomonadati</taxon>
        <taxon>Pseudomonadota</taxon>
        <taxon>Gammaproteobacteria</taxon>
        <taxon>Enterobacterales</taxon>
        <taxon>Enterobacteriaceae</taxon>
        <taxon>Pluralibacter</taxon>
    </lineage>
</organism>
<feature type="compositionally biased region" description="Basic and acidic residues" evidence="9">
    <location>
        <begin position="400"/>
        <end position="415"/>
    </location>
</feature>
<dbReference type="PANTHER" id="PTHR47959">
    <property type="entry name" value="ATP-DEPENDENT RNA HELICASE RHLE-RELATED"/>
    <property type="match status" value="1"/>
</dbReference>
<dbReference type="GeneID" id="61386295"/>
<evidence type="ECO:0000256" key="3">
    <source>
        <dbReference type="ARBA" id="ARBA00022741"/>
    </source>
</evidence>
<comment type="function">
    <text evidence="7">DEAD-box RNA helicase involved in the assembly of the 50S ribosomal subunit at low temperature. Exhibits RNA-stimulated ATP hydrolysis and RNA unwinding activity.</text>
</comment>
<dbReference type="Pfam" id="PF00271">
    <property type="entry name" value="Helicase_C"/>
    <property type="match status" value="1"/>
</dbReference>
<feature type="domain" description="Helicase ATP-binding" evidence="10">
    <location>
        <begin position="35"/>
        <end position="209"/>
    </location>
</feature>
<gene>
    <name evidence="7 13" type="primary">srmB</name>
    <name evidence="14" type="ORF">ABW06_16310</name>
    <name evidence="13" type="ORF">QEG54_000690</name>
    <name evidence="15" type="ORF">RBJ30_21760</name>
</gene>
<evidence type="ECO:0000256" key="6">
    <source>
        <dbReference type="ARBA" id="ARBA00022840"/>
    </source>
</evidence>
<dbReference type="RefSeq" id="WP_043082485.1">
    <property type="nucleotide sequence ID" value="NZ_CACVCI010000001.1"/>
</dbReference>
<dbReference type="HAMAP" id="MF_00967">
    <property type="entry name" value="DEAD_helicase_SrmB"/>
    <property type="match status" value="1"/>
</dbReference>
<dbReference type="GO" id="GO:0003676">
    <property type="term" value="F:nucleic acid binding"/>
    <property type="evidence" value="ECO:0007669"/>
    <property type="project" value="InterPro"/>
</dbReference>
<reference evidence="13" key="3">
    <citation type="submission" date="2024-02" db="EMBL/GenBank/DDBJ databases">
        <authorList>
            <consortium name="Clinical and Environmental Microbiology Branch: Whole genome sequencing antimicrobial resistance pathogens in the healthcare setting"/>
        </authorList>
    </citation>
    <scope>NUCLEOTIDE SEQUENCE</scope>
    <source>
        <strain evidence="13">2021DK-00143</strain>
    </source>
</reference>
<dbReference type="InterPro" id="IPR001650">
    <property type="entry name" value="Helicase_C-like"/>
</dbReference>
<dbReference type="STRING" id="61647.LG71_10670"/>
<comment type="subcellular location">
    <subcellularLocation>
        <location evidence="7">Cytoplasm</location>
    </subcellularLocation>
</comment>
<feature type="compositionally biased region" description="Basic residues" evidence="9">
    <location>
        <begin position="416"/>
        <end position="432"/>
    </location>
</feature>
<dbReference type="PROSITE" id="PS00039">
    <property type="entry name" value="DEAD_ATP_HELICASE"/>
    <property type="match status" value="1"/>
</dbReference>
<dbReference type="PATRIC" id="fig|61647.13.peg.1511"/>
<dbReference type="PROSITE" id="PS51192">
    <property type="entry name" value="HELICASE_ATP_BIND_1"/>
    <property type="match status" value="1"/>
</dbReference>
<dbReference type="FunFam" id="3.40.50.300:FF:000555">
    <property type="entry name" value="ATP-dependent RNA helicase SrmB"/>
    <property type="match status" value="1"/>
</dbReference>
<feature type="compositionally biased region" description="Basic and acidic residues" evidence="9">
    <location>
        <begin position="382"/>
        <end position="391"/>
    </location>
</feature>
<keyword evidence="16" id="KW-1185">Reference proteome</keyword>
<keyword evidence="3 7" id="KW-0547">Nucleotide-binding</keyword>
<dbReference type="EMBL" id="ABLOKC030000002">
    <property type="protein sequence ID" value="EML1470009.1"/>
    <property type="molecule type" value="Genomic_DNA"/>
</dbReference>
<dbReference type="PANTHER" id="PTHR47959:SF3">
    <property type="entry name" value="ATP-DEPENDENT RNA HELICASE SRMB"/>
    <property type="match status" value="1"/>
</dbReference>
<dbReference type="InterPro" id="IPR027417">
    <property type="entry name" value="P-loop_NTPase"/>
</dbReference>
<dbReference type="EMBL" id="JAVDNV010000019">
    <property type="protein sequence ID" value="MDQ2311700.1"/>
    <property type="molecule type" value="Genomic_DNA"/>
</dbReference>
<keyword evidence="6 7" id="KW-0067">ATP-binding</keyword>
<dbReference type="Proteomes" id="UP001236270">
    <property type="component" value="Unassembled WGS sequence"/>
</dbReference>
<accession>A0A089PN94</accession>
<dbReference type="EMBL" id="LDZF01000017">
    <property type="protein sequence ID" value="KMK12599.1"/>
    <property type="molecule type" value="Genomic_DNA"/>
</dbReference>
<feature type="domain" description="DEAD-box RNA helicase Q" evidence="12">
    <location>
        <begin position="4"/>
        <end position="32"/>
    </location>
</feature>
<reference evidence="14 16" key="1">
    <citation type="submission" date="2015-05" db="EMBL/GenBank/DDBJ databases">
        <title>Genome sequences of Pluralibacter gergoviae.</title>
        <authorList>
            <person name="Greninger A.L."/>
            <person name="Miller S."/>
        </authorList>
    </citation>
    <scope>NUCLEOTIDE SEQUENCE [LARGE SCALE GENOMIC DNA]</scope>
    <source>
        <strain evidence="14 16">JS81F13</strain>
    </source>
</reference>
<comment type="similarity">
    <text evidence="7">Belongs to the DEAD box helicase family. SrmB subfamily.</text>
</comment>
<evidence type="ECO:0000256" key="2">
    <source>
        <dbReference type="ARBA" id="ARBA00022517"/>
    </source>
</evidence>
<dbReference type="AlphaFoldDB" id="A0A089PN94"/>
<feature type="domain" description="Helicase C-terminal" evidence="11">
    <location>
        <begin position="237"/>
        <end position="387"/>
    </location>
</feature>
<dbReference type="InterPro" id="IPR014014">
    <property type="entry name" value="RNA_helicase_DEAD_Q_motif"/>
</dbReference>
<evidence type="ECO:0000256" key="8">
    <source>
        <dbReference type="PROSITE-ProRule" id="PRU00552"/>
    </source>
</evidence>
<proteinExistence type="inferred from homology"/>
<dbReference type="InterPro" id="IPR050079">
    <property type="entry name" value="DEAD_box_RNA_helicase"/>
</dbReference>
<dbReference type="GO" id="GO:0005829">
    <property type="term" value="C:cytosol"/>
    <property type="evidence" value="ECO:0007669"/>
    <property type="project" value="TreeGrafter"/>
</dbReference>
<keyword evidence="1 7" id="KW-0963">Cytoplasm</keyword>
<feature type="short sequence motif" description="Q motif" evidence="8">
    <location>
        <begin position="4"/>
        <end position="32"/>
    </location>
</feature>
<evidence type="ECO:0000256" key="4">
    <source>
        <dbReference type="ARBA" id="ARBA00022801"/>
    </source>
</evidence>
<dbReference type="SUPFAM" id="SSF52540">
    <property type="entry name" value="P-loop containing nucleoside triphosphate hydrolases"/>
    <property type="match status" value="1"/>
</dbReference>
<dbReference type="KEGG" id="pge:LG71_10670"/>
<dbReference type="PROSITE" id="PS51194">
    <property type="entry name" value="HELICASE_CTER"/>
    <property type="match status" value="1"/>
</dbReference>
<dbReference type="eggNOG" id="COG0513">
    <property type="taxonomic scope" value="Bacteria"/>
</dbReference>
<dbReference type="InterPro" id="IPR044742">
    <property type="entry name" value="DEAD/DEAH_RhlB"/>
</dbReference>
<dbReference type="NCBIfam" id="NF008394">
    <property type="entry name" value="PRK11192.1"/>
    <property type="match status" value="1"/>
</dbReference>
<evidence type="ECO:0000313" key="14">
    <source>
        <dbReference type="EMBL" id="KMK12599.1"/>
    </source>
</evidence>
<evidence type="ECO:0000259" key="10">
    <source>
        <dbReference type="PROSITE" id="PS51192"/>
    </source>
</evidence>
<evidence type="ECO:0000313" key="16">
    <source>
        <dbReference type="Proteomes" id="UP000036196"/>
    </source>
</evidence>
<dbReference type="InterPro" id="IPR014001">
    <property type="entry name" value="Helicase_ATP-bd"/>
</dbReference>
<dbReference type="GO" id="GO:0003724">
    <property type="term" value="F:RNA helicase activity"/>
    <property type="evidence" value="ECO:0007669"/>
    <property type="project" value="UniProtKB-UniRule"/>
</dbReference>
<sequence length="444" mass="50069">MTVTTFSELELDDSLLDSLQEKGFTRPTAIQAAAIPPALEGRDVLGSAPTGTGKTAAYLLPALQHLLDFPRKKSGPPRILILTPTRELAMQVAEHARELAKHTHLDIATITGGVAYMNHAEVFSENQDIVVATTGRLLQYIKEENFDCRAVETLILDEADRMLDMGFAQDIETIAGETRWRKQTLLFSATLEGEAIKDFAERLLEDPVEVSATPSTRERKKIHQWYYRADDLEHKTALLAHLLKQDDVTRSIVFVRKRERVHELAGWLRDLGISNCYLEGEMVQIKRTEAIKRLTDGRVNVLIATDVAARGIDIPDVSHVFNFDMPRSGDTYLHRIGRTGRAGRKGTAISLVEAHDHLLLGKVGRYIEEQLKPRVIDELRPKTRVPSEKLKGKPSKKALAKREEKKKEQDKDKPRVKQRHRDKKNIGKRRKPSAAAAEQKPSEE</sequence>
<keyword evidence="4 7" id="KW-0378">Hydrolase</keyword>
<evidence type="ECO:0000256" key="5">
    <source>
        <dbReference type="ARBA" id="ARBA00022806"/>
    </source>
</evidence>
<dbReference type="CDD" id="cd00268">
    <property type="entry name" value="DEADc"/>
    <property type="match status" value="1"/>
</dbReference>
<keyword evidence="5 7" id="KW-0347">Helicase</keyword>
<evidence type="ECO:0000256" key="9">
    <source>
        <dbReference type="SAM" id="MobiDB-lite"/>
    </source>
</evidence>
<dbReference type="PROSITE" id="PS51195">
    <property type="entry name" value="Q_MOTIF"/>
    <property type="match status" value="1"/>
</dbReference>